<dbReference type="Proteomes" id="UP001434737">
    <property type="component" value="Chromosome"/>
</dbReference>
<evidence type="ECO:0000256" key="1">
    <source>
        <dbReference type="ARBA" id="ARBA00003416"/>
    </source>
</evidence>
<evidence type="ECO:0000256" key="2">
    <source>
        <dbReference type="ARBA" id="ARBA00009840"/>
    </source>
</evidence>
<evidence type="ECO:0000256" key="4">
    <source>
        <dbReference type="ARBA" id="ARBA00023172"/>
    </source>
</evidence>
<comment type="similarity">
    <text evidence="2">Belongs to the RmuC family.</text>
</comment>
<gene>
    <name evidence="6" type="primary">rmuC</name>
    <name evidence="6" type="ORF">V3I05_04690</name>
</gene>
<organism evidence="6 7">
    <name type="scientific">Helicobacter mastomyrinus</name>
    <dbReference type="NCBI Taxonomy" id="287948"/>
    <lineage>
        <taxon>Bacteria</taxon>
        <taxon>Pseudomonadati</taxon>
        <taxon>Campylobacterota</taxon>
        <taxon>Epsilonproteobacteria</taxon>
        <taxon>Campylobacterales</taxon>
        <taxon>Helicobacteraceae</taxon>
        <taxon>Helicobacter</taxon>
    </lineage>
</organism>
<dbReference type="EMBL" id="CP145316">
    <property type="protein sequence ID" value="XAM18978.1"/>
    <property type="molecule type" value="Genomic_DNA"/>
</dbReference>
<keyword evidence="3 5" id="KW-0175">Coiled coil</keyword>
<name>A0ABZ3F9Z7_9HELI</name>
<dbReference type="Pfam" id="PF02646">
    <property type="entry name" value="RmuC"/>
    <property type="match status" value="1"/>
</dbReference>
<evidence type="ECO:0000313" key="7">
    <source>
        <dbReference type="Proteomes" id="UP001434737"/>
    </source>
</evidence>
<sequence>MIYFAITCVLILAVICVYKFVSTHTEKIKIETKYEELEIEIERLSKEKYAMKEVCDIAQETKIKLEAENKHKNERIEELLRQAEQMNKDKNTIEENYSTIHEYKIKLEADNKDKEVQICNLNKNIGELEEHIEQIRKENQSIKDDNARFKATNEANEKRTNELNNDIEREKAQHKDMFESIQKGLEKYIKLQDDNVLKKVELIFNRDSKKALDDVFIPIKKTIQEYSVNLRENEANLKGQIKSVFEYARTTTESLSKILKGDKKVRGNFGEIQLKNVLENSGLIEGEQYKLQTHFKDGNKGYKPDAVVFLDGGAENDNKRRNIIIDSKFPLPDDLTLTSDSDMELESRIAKEIAKNLKYRIDELADKPYREFNDYTYDYVLLFFTIQQYLRPSTLGRP</sequence>
<dbReference type="RefSeq" id="WP_343354200.1">
    <property type="nucleotide sequence ID" value="NZ_CP145316.1"/>
</dbReference>
<proteinExistence type="inferred from homology"/>
<dbReference type="PANTHER" id="PTHR30563">
    <property type="entry name" value="DNA RECOMBINATION PROTEIN RMUC"/>
    <property type="match status" value="1"/>
</dbReference>
<evidence type="ECO:0000256" key="5">
    <source>
        <dbReference type="SAM" id="Coils"/>
    </source>
</evidence>
<evidence type="ECO:0000256" key="3">
    <source>
        <dbReference type="ARBA" id="ARBA00023054"/>
    </source>
</evidence>
<dbReference type="InterPro" id="IPR003798">
    <property type="entry name" value="DNA_recombination_RmuC"/>
</dbReference>
<keyword evidence="4" id="KW-0233">DNA recombination</keyword>
<feature type="coiled-coil region" evidence="5">
    <location>
        <begin position="27"/>
        <end position="96"/>
    </location>
</feature>
<evidence type="ECO:0000313" key="6">
    <source>
        <dbReference type="EMBL" id="XAM18978.1"/>
    </source>
</evidence>
<feature type="coiled-coil region" evidence="5">
    <location>
        <begin position="125"/>
        <end position="173"/>
    </location>
</feature>
<comment type="function">
    <text evidence="1">Involved in DNA recombination.</text>
</comment>
<protein>
    <submittedName>
        <fullName evidence="6">DNA recombination protein RmuC</fullName>
    </submittedName>
</protein>
<keyword evidence="7" id="KW-1185">Reference proteome</keyword>
<reference evidence="6 7" key="1">
    <citation type="submission" date="2024-02" db="EMBL/GenBank/DDBJ databases">
        <title>Genome and pathogenicity analysis of Helicobacter mastomyrinus isolated from mice.</title>
        <authorList>
            <person name="Zhu L."/>
        </authorList>
    </citation>
    <scope>NUCLEOTIDE SEQUENCE [LARGE SCALE GENOMIC DNA]</scope>
    <source>
        <strain evidence="6 7">Hm-17</strain>
    </source>
</reference>
<dbReference type="PANTHER" id="PTHR30563:SF0">
    <property type="entry name" value="DNA RECOMBINATION PROTEIN RMUC"/>
    <property type="match status" value="1"/>
</dbReference>
<accession>A0ABZ3F9Z7</accession>